<keyword evidence="1" id="KW-0472">Membrane</keyword>
<keyword evidence="1" id="KW-1133">Transmembrane helix</keyword>
<protein>
    <submittedName>
        <fullName evidence="3">Uncharacterized protein</fullName>
    </submittedName>
</protein>
<feature type="chain" id="PRO_5043865668" evidence="2">
    <location>
        <begin position="22"/>
        <end position="212"/>
    </location>
</feature>
<feature type="signal peptide" evidence="2">
    <location>
        <begin position="1"/>
        <end position="21"/>
    </location>
</feature>
<evidence type="ECO:0000313" key="4">
    <source>
        <dbReference type="Proteomes" id="UP000827092"/>
    </source>
</evidence>
<name>A0AAV6USU1_9ARAC</name>
<keyword evidence="2" id="KW-0732">Signal</keyword>
<evidence type="ECO:0000256" key="2">
    <source>
        <dbReference type="SAM" id="SignalP"/>
    </source>
</evidence>
<evidence type="ECO:0000256" key="1">
    <source>
        <dbReference type="SAM" id="Phobius"/>
    </source>
</evidence>
<keyword evidence="1" id="KW-0812">Transmembrane</keyword>
<sequence length="212" mass="23149">MNLVALFSFILMSLVALSSDATPSNKTEKQQRDGRLYNGIGFGILKKIDNGPPSSEDPADTFDNFPTSFADFNNKGYYFNSKGHYFNSKGAPRKGNNFKGYAGTSDFSAPWMLPADTVSDLKLMQELEGAKPQGLLEQMLNGRNDVILALLIPFSVFLAAVLPSIFNYSIKNGFMNLPTITTTATGNRGRGLLDPAVVLHVLEAIEKLSKNN</sequence>
<comment type="caution">
    <text evidence="3">The sequence shown here is derived from an EMBL/GenBank/DDBJ whole genome shotgun (WGS) entry which is preliminary data.</text>
</comment>
<organism evidence="3 4">
    <name type="scientific">Oedothorax gibbosus</name>
    <dbReference type="NCBI Taxonomy" id="931172"/>
    <lineage>
        <taxon>Eukaryota</taxon>
        <taxon>Metazoa</taxon>
        <taxon>Ecdysozoa</taxon>
        <taxon>Arthropoda</taxon>
        <taxon>Chelicerata</taxon>
        <taxon>Arachnida</taxon>
        <taxon>Araneae</taxon>
        <taxon>Araneomorphae</taxon>
        <taxon>Entelegynae</taxon>
        <taxon>Araneoidea</taxon>
        <taxon>Linyphiidae</taxon>
        <taxon>Erigoninae</taxon>
        <taxon>Oedothorax</taxon>
    </lineage>
</organism>
<accession>A0AAV6USU1</accession>
<reference evidence="3 4" key="1">
    <citation type="journal article" date="2022" name="Nat. Ecol. Evol.">
        <title>A masculinizing supergene underlies an exaggerated male reproductive morph in a spider.</title>
        <authorList>
            <person name="Hendrickx F."/>
            <person name="De Corte Z."/>
            <person name="Sonet G."/>
            <person name="Van Belleghem S.M."/>
            <person name="Kostlbacher S."/>
            <person name="Vangestel C."/>
        </authorList>
    </citation>
    <scope>NUCLEOTIDE SEQUENCE [LARGE SCALE GENOMIC DNA]</scope>
    <source>
        <strain evidence="3">W744_W776</strain>
    </source>
</reference>
<dbReference type="EMBL" id="JAFNEN010000273">
    <property type="protein sequence ID" value="KAG8187377.1"/>
    <property type="molecule type" value="Genomic_DNA"/>
</dbReference>
<proteinExistence type="predicted"/>
<dbReference type="AlphaFoldDB" id="A0AAV6USU1"/>
<keyword evidence="4" id="KW-1185">Reference proteome</keyword>
<dbReference type="Proteomes" id="UP000827092">
    <property type="component" value="Unassembled WGS sequence"/>
</dbReference>
<evidence type="ECO:0000313" key="3">
    <source>
        <dbReference type="EMBL" id="KAG8187377.1"/>
    </source>
</evidence>
<gene>
    <name evidence="3" type="ORF">JTE90_016923</name>
</gene>
<feature type="transmembrane region" description="Helical" evidence="1">
    <location>
        <begin position="146"/>
        <end position="166"/>
    </location>
</feature>